<dbReference type="InterPro" id="IPR007163">
    <property type="entry name" value="VCA0040-like"/>
</dbReference>
<feature type="transmembrane region" description="Helical" evidence="1">
    <location>
        <begin position="162"/>
        <end position="190"/>
    </location>
</feature>
<organism evidence="2 3">
    <name type="scientific">Chromatocurvus halotolerans</name>
    <dbReference type="NCBI Taxonomy" id="1132028"/>
    <lineage>
        <taxon>Bacteria</taxon>
        <taxon>Pseudomonadati</taxon>
        <taxon>Pseudomonadota</taxon>
        <taxon>Gammaproteobacteria</taxon>
        <taxon>Cellvibrionales</taxon>
        <taxon>Halieaceae</taxon>
        <taxon>Chromatocurvus</taxon>
    </lineage>
</organism>
<dbReference type="PANTHER" id="PTHR37308:SF1">
    <property type="entry name" value="POLYPRENYL-PHOSPHATE TRANSPORTER"/>
    <property type="match status" value="1"/>
</dbReference>
<evidence type="ECO:0000313" key="3">
    <source>
        <dbReference type="Proteomes" id="UP000294980"/>
    </source>
</evidence>
<dbReference type="Pfam" id="PF04018">
    <property type="entry name" value="VCA0040-like"/>
    <property type="match status" value="1"/>
</dbReference>
<proteinExistence type="predicted"/>
<feature type="transmembrane region" description="Helical" evidence="1">
    <location>
        <begin position="229"/>
        <end position="250"/>
    </location>
</feature>
<feature type="transmembrane region" description="Helical" evidence="1">
    <location>
        <begin position="77"/>
        <end position="99"/>
    </location>
</feature>
<name>A0A4R2KUW2_9GAMM</name>
<accession>A0A4R2KUW2</accession>
<protein>
    <submittedName>
        <fullName evidence="2">Putative membrane protein</fullName>
    </submittedName>
</protein>
<sequence length="315" mass="33024">MTVDRESVLREYGGIYLRGVLMGAADIVPGVSGGTIAFITGIYDRLIAAISAVDHHTAMLLLRGHWRSAGAAIDGGFLLALGLGIVTSIATLAHLLGWLLEAHPLLVWAFFFGLIAGSALLLVRHVSHWQGLTVGALVTGVMVAAGIALLPATQLGDGNLALFVAGFIAICAMILPGISGSFILVLLGMYGPVLAAVEDFRLLPLAILAAGAVCGLLVFSRLLNWLLTQFHAACMALLTGFLIGSLLVVWPWKAARDTEAGGVALETTVLQWPLSPAAFAELSGEPSRVLPCVLLMLAGFAAVWLIERRWGDDGS</sequence>
<reference evidence="2 3" key="1">
    <citation type="submission" date="2019-03" db="EMBL/GenBank/DDBJ databases">
        <title>Genomic Encyclopedia of Type Strains, Phase IV (KMG-IV): sequencing the most valuable type-strain genomes for metagenomic binning, comparative biology and taxonomic classification.</title>
        <authorList>
            <person name="Goeker M."/>
        </authorList>
    </citation>
    <scope>NUCLEOTIDE SEQUENCE [LARGE SCALE GENOMIC DNA]</scope>
    <source>
        <strain evidence="2 3">DSM 23344</strain>
    </source>
</reference>
<gene>
    <name evidence="2" type="ORF">EV688_10270</name>
</gene>
<feature type="transmembrane region" description="Helical" evidence="1">
    <location>
        <begin position="130"/>
        <end position="150"/>
    </location>
</feature>
<dbReference type="AlphaFoldDB" id="A0A4R2KUW2"/>
<keyword evidence="1" id="KW-0812">Transmembrane</keyword>
<evidence type="ECO:0000313" key="2">
    <source>
        <dbReference type="EMBL" id="TCO77613.1"/>
    </source>
</evidence>
<comment type="caution">
    <text evidence="2">The sequence shown here is derived from an EMBL/GenBank/DDBJ whole genome shotgun (WGS) entry which is preliminary data.</text>
</comment>
<feature type="transmembrane region" description="Helical" evidence="1">
    <location>
        <begin position="202"/>
        <end position="223"/>
    </location>
</feature>
<dbReference type="PANTHER" id="PTHR37308">
    <property type="entry name" value="INTEGRAL MEMBRANE PROTEIN"/>
    <property type="match status" value="1"/>
</dbReference>
<keyword evidence="1" id="KW-0472">Membrane</keyword>
<feature type="transmembrane region" description="Helical" evidence="1">
    <location>
        <begin position="105"/>
        <end position="123"/>
    </location>
</feature>
<evidence type="ECO:0000256" key="1">
    <source>
        <dbReference type="SAM" id="Phobius"/>
    </source>
</evidence>
<dbReference type="RefSeq" id="WP_240624181.1">
    <property type="nucleotide sequence ID" value="NZ_QQSW01000001.1"/>
</dbReference>
<dbReference type="Proteomes" id="UP000294980">
    <property type="component" value="Unassembled WGS sequence"/>
</dbReference>
<dbReference type="EMBL" id="SLWX01000002">
    <property type="protein sequence ID" value="TCO77613.1"/>
    <property type="molecule type" value="Genomic_DNA"/>
</dbReference>
<feature type="transmembrane region" description="Helical" evidence="1">
    <location>
        <begin position="289"/>
        <end position="306"/>
    </location>
</feature>
<keyword evidence="1" id="KW-1133">Transmembrane helix</keyword>
<keyword evidence="3" id="KW-1185">Reference proteome</keyword>